<feature type="compositionally biased region" description="Acidic residues" evidence="1">
    <location>
        <begin position="90"/>
        <end position="99"/>
    </location>
</feature>
<dbReference type="Proteomes" id="UP000638313">
    <property type="component" value="Unassembled WGS sequence"/>
</dbReference>
<evidence type="ECO:0000313" key="3">
    <source>
        <dbReference type="Proteomes" id="UP000638313"/>
    </source>
</evidence>
<accession>A0A919EFP8</accession>
<evidence type="ECO:0000313" key="2">
    <source>
        <dbReference type="EMBL" id="GHF75776.1"/>
    </source>
</evidence>
<reference evidence="2" key="1">
    <citation type="journal article" date="2014" name="Int. J. Syst. Evol. Microbiol.">
        <title>Complete genome sequence of Corynebacterium casei LMG S-19264T (=DSM 44701T), isolated from a smear-ripened cheese.</title>
        <authorList>
            <consortium name="US DOE Joint Genome Institute (JGI-PGF)"/>
            <person name="Walter F."/>
            <person name="Albersmeier A."/>
            <person name="Kalinowski J."/>
            <person name="Ruckert C."/>
        </authorList>
    </citation>
    <scope>NUCLEOTIDE SEQUENCE</scope>
    <source>
        <strain evidence="2">JCM 4059</strain>
    </source>
</reference>
<keyword evidence="3" id="KW-1185">Reference proteome</keyword>
<reference evidence="2" key="2">
    <citation type="submission" date="2020-09" db="EMBL/GenBank/DDBJ databases">
        <authorList>
            <person name="Sun Q."/>
            <person name="Ohkuma M."/>
        </authorList>
    </citation>
    <scope>NUCLEOTIDE SEQUENCE</scope>
    <source>
        <strain evidence="2">JCM 4059</strain>
    </source>
</reference>
<protein>
    <submittedName>
        <fullName evidence="2">Uncharacterized protein</fullName>
    </submittedName>
</protein>
<organism evidence="2 3">
    <name type="scientific">Streptomyces mashuensis</name>
    <dbReference type="NCBI Taxonomy" id="33904"/>
    <lineage>
        <taxon>Bacteria</taxon>
        <taxon>Bacillati</taxon>
        <taxon>Actinomycetota</taxon>
        <taxon>Actinomycetes</taxon>
        <taxon>Kitasatosporales</taxon>
        <taxon>Streptomycetaceae</taxon>
        <taxon>Streptomyces</taxon>
    </lineage>
</organism>
<proteinExistence type="predicted"/>
<dbReference type="AlphaFoldDB" id="A0A919EFP8"/>
<evidence type="ECO:0000256" key="1">
    <source>
        <dbReference type="SAM" id="MobiDB-lite"/>
    </source>
</evidence>
<feature type="region of interest" description="Disordered" evidence="1">
    <location>
        <begin position="66"/>
        <end position="136"/>
    </location>
</feature>
<feature type="compositionally biased region" description="Polar residues" evidence="1">
    <location>
        <begin position="127"/>
        <end position="136"/>
    </location>
</feature>
<dbReference type="EMBL" id="BNBD01000032">
    <property type="protein sequence ID" value="GHF75776.1"/>
    <property type="molecule type" value="Genomic_DNA"/>
</dbReference>
<sequence length="136" mass="13650">MVSRHGRWAASQVLDQAQLSGVGDVGIACRLGWTTEQEPAAGIGEDHGLDRVLLVLAGDELLPVLATDGGPADPDLGSVDDPGLPAGAEVTDDLGEGAEPDAGGDGAAAGCEQGRTSPIARVIVERSTPNQQASTS</sequence>
<name>A0A919EFP8_9ACTN</name>
<gene>
    <name evidence="2" type="ORF">GCM10010218_65890</name>
</gene>
<comment type="caution">
    <text evidence="2">The sequence shown here is derived from an EMBL/GenBank/DDBJ whole genome shotgun (WGS) entry which is preliminary data.</text>
</comment>